<feature type="transmembrane region" description="Helical" evidence="1">
    <location>
        <begin position="47"/>
        <end position="67"/>
    </location>
</feature>
<protein>
    <submittedName>
        <fullName evidence="2">Uncharacterized protein</fullName>
    </submittedName>
</protein>
<organism evidence="2 3">
    <name type="scientific">Alicyclobacillus macrosporangiidus</name>
    <dbReference type="NCBI Taxonomy" id="392015"/>
    <lineage>
        <taxon>Bacteria</taxon>
        <taxon>Bacillati</taxon>
        <taxon>Bacillota</taxon>
        <taxon>Bacilli</taxon>
        <taxon>Bacillales</taxon>
        <taxon>Alicyclobacillaceae</taxon>
        <taxon>Alicyclobacillus</taxon>
    </lineage>
</organism>
<reference evidence="3" key="1">
    <citation type="submission" date="2016-10" db="EMBL/GenBank/DDBJ databases">
        <authorList>
            <person name="Varghese N."/>
        </authorList>
    </citation>
    <scope>NUCLEOTIDE SEQUENCE [LARGE SCALE GENOMIC DNA]</scope>
    <source>
        <strain evidence="3">DSM 17980</strain>
    </source>
</reference>
<sequence length="92" mass="10502">MDTLDRIQMILIAILLLVFCIPLLFFGFYLVVVAWSNLLANKFGPAFAALLIAALVGLVLAPTMWWLRKQMNQINERSWRSQCQSESSDARQ</sequence>
<name>A0A1I7LEH7_9BACL</name>
<feature type="transmembrane region" description="Helical" evidence="1">
    <location>
        <begin position="12"/>
        <end position="35"/>
    </location>
</feature>
<keyword evidence="1" id="KW-0472">Membrane</keyword>
<evidence type="ECO:0000313" key="3">
    <source>
        <dbReference type="Proteomes" id="UP000183508"/>
    </source>
</evidence>
<dbReference type="EMBL" id="FPBV01000041">
    <property type="protein sequence ID" value="SFV08099.1"/>
    <property type="molecule type" value="Genomic_DNA"/>
</dbReference>
<dbReference type="Proteomes" id="UP000183508">
    <property type="component" value="Unassembled WGS sequence"/>
</dbReference>
<gene>
    <name evidence="2" type="ORF">SAMN05421543_14116</name>
</gene>
<proteinExistence type="predicted"/>
<evidence type="ECO:0000313" key="2">
    <source>
        <dbReference type="EMBL" id="SFV08099.1"/>
    </source>
</evidence>
<keyword evidence="3" id="KW-1185">Reference proteome</keyword>
<accession>A0A1I7LEH7</accession>
<keyword evidence="1" id="KW-1133">Transmembrane helix</keyword>
<keyword evidence="1" id="KW-0812">Transmembrane</keyword>
<evidence type="ECO:0000256" key="1">
    <source>
        <dbReference type="SAM" id="Phobius"/>
    </source>
</evidence>
<dbReference type="AlphaFoldDB" id="A0A1I7LEH7"/>